<sequence>MRFSSLKDDLLVEDKALAGMVVGRMPDIDADWRPWENQLVSSQDNGIQLKPVYSESGLLGGSSHVE</sequence>
<protein>
    <submittedName>
        <fullName evidence="1">Uncharacterized protein</fullName>
    </submittedName>
</protein>
<organism evidence="1 2">
    <name type="scientific">Archangium lansingense</name>
    <dbReference type="NCBI Taxonomy" id="2995310"/>
    <lineage>
        <taxon>Bacteria</taxon>
        <taxon>Pseudomonadati</taxon>
        <taxon>Myxococcota</taxon>
        <taxon>Myxococcia</taxon>
        <taxon>Myxococcales</taxon>
        <taxon>Cystobacterineae</taxon>
        <taxon>Archangiaceae</taxon>
        <taxon>Archangium</taxon>
    </lineage>
</organism>
<accession>A0ABT4AFQ5</accession>
<dbReference type="Proteomes" id="UP001207654">
    <property type="component" value="Unassembled WGS sequence"/>
</dbReference>
<proteinExistence type="predicted"/>
<dbReference type="RefSeq" id="WP_267539180.1">
    <property type="nucleotide sequence ID" value="NZ_JAPNKA010000001.1"/>
</dbReference>
<comment type="caution">
    <text evidence="1">The sequence shown here is derived from an EMBL/GenBank/DDBJ whole genome shotgun (WGS) entry which is preliminary data.</text>
</comment>
<gene>
    <name evidence="1" type="ORF">OV287_39345</name>
</gene>
<evidence type="ECO:0000313" key="2">
    <source>
        <dbReference type="Proteomes" id="UP001207654"/>
    </source>
</evidence>
<name>A0ABT4AFQ5_9BACT</name>
<evidence type="ECO:0000313" key="1">
    <source>
        <dbReference type="EMBL" id="MCY1080521.1"/>
    </source>
</evidence>
<dbReference type="EMBL" id="JAPNKA010000001">
    <property type="protein sequence ID" value="MCY1080521.1"/>
    <property type="molecule type" value="Genomic_DNA"/>
</dbReference>
<keyword evidence="2" id="KW-1185">Reference proteome</keyword>
<reference evidence="1 2" key="1">
    <citation type="submission" date="2022-11" db="EMBL/GenBank/DDBJ databases">
        <title>Minimal conservation of predation-associated metabolite biosynthetic gene clusters underscores biosynthetic potential of Myxococcota including descriptions for ten novel species: Archangium lansinium sp. nov., Myxococcus landrumus sp. nov., Nannocystis bai.</title>
        <authorList>
            <person name="Ahearne A."/>
            <person name="Stevens C."/>
            <person name="Phillips K."/>
        </authorList>
    </citation>
    <scope>NUCLEOTIDE SEQUENCE [LARGE SCALE GENOMIC DNA]</scope>
    <source>
        <strain evidence="1 2">MIWBW</strain>
    </source>
</reference>